<keyword evidence="3" id="KW-1185">Reference proteome</keyword>
<organism evidence="2 3">
    <name type="scientific">Streptomyces scabiei (strain 87.22)</name>
    <dbReference type="NCBI Taxonomy" id="680198"/>
    <lineage>
        <taxon>Bacteria</taxon>
        <taxon>Bacillati</taxon>
        <taxon>Actinomycetota</taxon>
        <taxon>Actinomycetes</taxon>
        <taxon>Kitasatosporales</taxon>
        <taxon>Streptomycetaceae</taxon>
        <taxon>Streptomyces</taxon>
    </lineage>
</organism>
<evidence type="ECO:0000313" key="3">
    <source>
        <dbReference type="Proteomes" id="UP000001444"/>
    </source>
</evidence>
<reference evidence="2 3" key="1">
    <citation type="journal article" date="2010" name="Mol. Plant Microbe Interact.">
        <title>Streptomyces scabies 87-22 contains a coronafacic acid-like biosynthetic cluster that contributes to plant-microbe interactions.</title>
        <authorList>
            <person name="Bignell D.R."/>
            <person name="Seipke R.F."/>
            <person name="Huguet-Tapia J.C."/>
            <person name="Chambers A.H."/>
            <person name="Parry R.J."/>
            <person name="Loria R."/>
        </authorList>
    </citation>
    <scope>NUCLEOTIDE SEQUENCE [LARGE SCALE GENOMIC DNA]</scope>
    <source>
        <strain evidence="2 3">87.22</strain>
    </source>
</reference>
<dbReference type="HOGENOM" id="CLU_3419253_0_0_11"/>
<proteinExistence type="predicted"/>
<dbReference type="AlphaFoldDB" id="C9Z7E4"/>
<name>C9Z7E4_STRSW</name>
<evidence type="ECO:0000256" key="1">
    <source>
        <dbReference type="SAM" id="MobiDB-lite"/>
    </source>
</evidence>
<feature type="region of interest" description="Disordered" evidence="1">
    <location>
        <begin position="1"/>
        <end position="25"/>
    </location>
</feature>
<protein>
    <submittedName>
        <fullName evidence="2">Uncharacterized protein</fullName>
    </submittedName>
</protein>
<evidence type="ECO:0000313" key="2">
    <source>
        <dbReference type="EMBL" id="CBG73006.1"/>
    </source>
</evidence>
<dbReference type="Proteomes" id="UP000001444">
    <property type="component" value="Chromosome"/>
</dbReference>
<dbReference type="KEGG" id="scb:SCAB_59883"/>
<sequence>MRFVVNRPSEGGQVGPPVHRGWSDG</sequence>
<gene>
    <name evidence="2" type="ordered locus">SCAB_59883</name>
</gene>
<accession>C9Z7E4</accession>
<dbReference type="EMBL" id="FN554889">
    <property type="protein sequence ID" value="CBG73006.1"/>
    <property type="molecule type" value="Genomic_DNA"/>
</dbReference>